<reference evidence="3 4" key="1">
    <citation type="submission" date="2017-05" db="EMBL/GenBank/DDBJ databases">
        <title>Vagococcus spp. assemblies.</title>
        <authorList>
            <person name="Gulvik C.A."/>
        </authorList>
    </citation>
    <scope>NUCLEOTIDE SEQUENCE [LARGE SCALE GENOMIC DNA]</scope>
    <source>
        <strain evidence="3 4">DSM 24756</strain>
    </source>
</reference>
<comment type="caution">
    <text evidence="3">The sequence shown here is derived from an EMBL/GenBank/DDBJ whole genome shotgun (WGS) entry which is preliminary data.</text>
</comment>
<dbReference type="InterPro" id="IPR009370">
    <property type="entry name" value="YutD-like"/>
</dbReference>
<proteinExistence type="predicted"/>
<dbReference type="Proteomes" id="UP000288669">
    <property type="component" value="Unassembled WGS sequence"/>
</dbReference>
<organism evidence="3 4">
    <name type="scientific">Vagococcus entomophilus</name>
    <dbReference type="NCBI Taxonomy" id="1160095"/>
    <lineage>
        <taxon>Bacteria</taxon>
        <taxon>Bacillati</taxon>
        <taxon>Bacillota</taxon>
        <taxon>Bacilli</taxon>
        <taxon>Lactobacillales</taxon>
        <taxon>Enterococcaceae</taxon>
        <taxon>Vagococcus</taxon>
    </lineage>
</organism>
<dbReference type="OrthoDB" id="1650379at2"/>
<accession>A0A430AHG0</accession>
<feature type="compositionally biased region" description="Basic and acidic residues" evidence="2">
    <location>
        <begin position="187"/>
        <end position="197"/>
    </location>
</feature>
<keyword evidence="1" id="KW-1015">Disulfide bond</keyword>
<feature type="region of interest" description="Disordered" evidence="2">
    <location>
        <begin position="187"/>
        <end position="213"/>
    </location>
</feature>
<sequence>MMSETKEHETINLTTEVTEVLEEIVEMPPIKEEKEKPNAIYFIDEDTFLMGDKKYRLVLNYRDAFQPEKLSERYSDILNRYDYIVADWGYEQLRLKGFFDSYNRKAPADQRIDALEDYLYEFCNFGCAFFVIERLGGKKERKKTRHRKKKSQEIVQEAFTEEKVETTKVVSKKKPIIKKRAEKVEKEAMGETKERVTTTKRHFTIRQKNSDSN</sequence>
<evidence type="ECO:0008006" key="5">
    <source>
        <dbReference type="Google" id="ProtNLM"/>
    </source>
</evidence>
<evidence type="ECO:0000313" key="3">
    <source>
        <dbReference type="EMBL" id="RSU07386.1"/>
    </source>
</evidence>
<protein>
    <recommendedName>
        <fullName evidence="5">Transcriptional regulator</fullName>
    </recommendedName>
</protein>
<evidence type="ECO:0000256" key="2">
    <source>
        <dbReference type="SAM" id="MobiDB-lite"/>
    </source>
</evidence>
<dbReference type="Pfam" id="PF06265">
    <property type="entry name" value="YutD-like"/>
    <property type="match status" value="1"/>
</dbReference>
<evidence type="ECO:0000256" key="1">
    <source>
        <dbReference type="PIRSR" id="PIRSR012565-1"/>
    </source>
</evidence>
<dbReference type="PIRSF" id="PIRSF012565">
    <property type="entry name" value="DUF1027"/>
    <property type="match status" value="1"/>
</dbReference>
<evidence type="ECO:0000313" key="4">
    <source>
        <dbReference type="Proteomes" id="UP000288669"/>
    </source>
</evidence>
<dbReference type="Gene3D" id="3.50.4.20">
    <property type="match status" value="1"/>
</dbReference>
<feature type="disulfide bond" evidence="1">
    <location>
        <begin position="123"/>
        <end position="127"/>
    </location>
</feature>
<dbReference type="EMBL" id="NGJZ01000002">
    <property type="protein sequence ID" value="RSU07386.1"/>
    <property type="molecule type" value="Genomic_DNA"/>
</dbReference>
<dbReference type="AlphaFoldDB" id="A0A430AHG0"/>
<name>A0A430AHG0_9ENTE</name>
<keyword evidence="4" id="KW-1185">Reference proteome</keyword>
<dbReference type="InterPro" id="IPR038141">
    <property type="entry name" value="YutD-like_sf"/>
</dbReference>
<gene>
    <name evidence="3" type="ORF">CBF30_09060</name>
</gene>